<dbReference type="InterPro" id="IPR036322">
    <property type="entry name" value="WD40_repeat_dom_sf"/>
</dbReference>
<protein>
    <submittedName>
        <fullName evidence="6">WD40 repeat domain-containing protein</fullName>
    </submittedName>
</protein>
<evidence type="ECO:0000256" key="5">
    <source>
        <dbReference type="PROSITE-ProRule" id="PRU00221"/>
    </source>
</evidence>
<feature type="repeat" description="WD" evidence="5">
    <location>
        <begin position="577"/>
        <end position="618"/>
    </location>
</feature>
<feature type="repeat" description="WD" evidence="5">
    <location>
        <begin position="703"/>
        <end position="744"/>
    </location>
</feature>
<dbReference type="Gene3D" id="1.25.10.10">
    <property type="entry name" value="Leucine-rich Repeat Variant"/>
    <property type="match status" value="1"/>
</dbReference>
<dbReference type="SUPFAM" id="SSF48371">
    <property type="entry name" value="ARM repeat"/>
    <property type="match status" value="1"/>
</dbReference>
<dbReference type="Pfam" id="PF25173">
    <property type="entry name" value="Beta-prop_WDR3_1st"/>
    <property type="match status" value="1"/>
</dbReference>
<organism evidence="6 7">
    <name type="scientific">Oxynema aestuarii AP17</name>
    <dbReference type="NCBI Taxonomy" id="2064643"/>
    <lineage>
        <taxon>Bacteria</taxon>
        <taxon>Bacillati</taxon>
        <taxon>Cyanobacteriota</taxon>
        <taxon>Cyanophyceae</taxon>
        <taxon>Oscillatoriophycideae</taxon>
        <taxon>Oscillatoriales</taxon>
        <taxon>Oscillatoriaceae</taxon>
        <taxon>Oxynema</taxon>
        <taxon>Oxynema aestuarii</taxon>
    </lineage>
</organism>
<dbReference type="EMBL" id="CP051167">
    <property type="protein sequence ID" value="QIZ69220.1"/>
    <property type="molecule type" value="Genomic_DNA"/>
</dbReference>
<dbReference type="InterPro" id="IPR011989">
    <property type="entry name" value="ARM-like"/>
</dbReference>
<dbReference type="RefSeq" id="WP_168567378.1">
    <property type="nucleotide sequence ID" value="NZ_CP051167.1"/>
</dbReference>
<feature type="repeat" description="WD" evidence="5">
    <location>
        <begin position="619"/>
        <end position="650"/>
    </location>
</feature>
<dbReference type="SUPFAM" id="SSF50978">
    <property type="entry name" value="WD40 repeat-like"/>
    <property type="match status" value="1"/>
</dbReference>
<keyword evidence="1" id="KW-0042">Antenna complex</keyword>
<evidence type="ECO:0000313" key="7">
    <source>
        <dbReference type="Proteomes" id="UP000500857"/>
    </source>
</evidence>
<dbReference type="PANTHER" id="PTHR44019:SF8">
    <property type="entry name" value="POC1 CENTRIOLAR PROTEIN HOMOLOG"/>
    <property type="match status" value="1"/>
</dbReference>
<keyword evidence="2 5" id="KW-0853">WD repeat</keyword>
<dbReference type="GO" id="GO:0030089">
    <property type="term" value="C:phycobilisome"/>
    <property type="evidence" value="ECO:0007669"/>
    <property type="project" value="UniProtKB-KW"/>
</dbReference>
<dbReference type="InterPro" id="IPR001680">
    <property type="entry name" value="WD40_rpt"/>
</dbReference>
<dbReference type="SMART" id="SM00320">
    <property type="entry name" value="WD40"/>
    <property type="match status" value="8"/>
</dbReference>
<sequence length="850" mass="93157">MEPGELAKLEMRLYKPLPGIGGWLRQQAAQLLVEDRSAAAAQLLAQAAIAPDDERLNEIAIEALRKLEGPEAIDAVCAVWASTRHERLTQLLLERRWIARHPLALCLLTALKVGQVEQAIEKIPDPIKPLLKACRDRDVQIAHAARQCLFRLQNPEAIDALCKQWAMTRTPFLEQVLLSGSYIARQPLLIRVLSALKVGQMQVVTQEGGEVVEPLLIACRDVDGWIVMQALVALRQLQRPKAREEVCRWAIERDHPLASEAAIAAKYAPSDPQKRALFYYLTEQWADYDQLDIDGSLLQNAYLDADEAVRSRIADKARKAGRLEIVETIVGPPNRRRLGEMSDREWENTIAILARSRSWSSMWKLAQQAPPAWSVRLLRQIEPQWQPQTPNELSGWQVLHKLASQCIGDVSALAGRMHCSHAIGPTSQPVTCFAIGPTSVGYVREPPLLAIALANGTVELWNTATGERVNTLGQPYSRTGDLDRPPVKHGGPIECLAFSHPGVGAYGKTLLLATGSDDRSVRLWRISTGQALQQLKGHTGPINCLAISPTGEQLATGSADGTVRLWRLPTGSLQATLTGHTGWINCLAISPDGQLLATGSADGTVRLWLLPSGEAIQTLTGHAGPVECLAISPDGQLLATASWDTTVRLWWLPVGAPFKTLSGHRGSVACLAFSPDGSAIATGSNDYSVRLWKLPDAEPLPPLEGHTGSISCLAFNPTGELLATGSWDRTVRLWHTATATAIQQLRGHEEWVMGLQFSDNGQVLATSSADKTVRLWTPQLARLSRLPVGALSTTDLEFVRRLAKDPHTSDAERSWLRFLMASIRWNRHQEMGGTSLTSASPSPSVDREWH</sequence>
<name>A0A6H1TTD4_9CYAN</name>
<feature type="repeat" description="WD" evidence="5">
    <location>
        <begin position="511"/>
        <end position="534"/>
    </location>
</feature>
<dbReference type="InterPro" id="IPR050505">
    <property type="entry name" value="WDR55/POC1"/>
</dbReference>
<evidence type="ECO:0000313" key="6">
    <source>
        <dbReference type="EMBL" id="QIZ69220.1"/>
    </source>
</evidence>
<keyword evidence="4" id="KW-0605">Phycobilisome</keyword>
<dbReference type="PRINTS" id="PR00320">
    <property type="entry name" value="GPROTEINBRPT"/>
</dbReference>
<gene>
    <name evidence="6" type="ORF">HCG48_00300</name>
</gene>
<feature type="repeat" description="WD" evidence="5">
    <location>
        <begin position="535"/>
        <end position="576"/>
    </location>
</feature>
<dbReference type="CDD" id="cd00200">
    <property type="entry name" value="WD40"/>
    <property type="match status" value="1"/>
</dbReference>
<dbReference type="PROSITE" id="PS50294">
    <property type="entry name" value="WD_REPEATS_REGION"/>
    <property type="match status" value="6"/>
</dbReference>
<keyword evidence="3" id="KW-0677">Repeat</keyword>
<dbReference type="InterPro" id="IPR015943">
    <property type="entry name" value="WD40/YVTN_repeat-like_dom_sf"/>
</dbReference>
<proteinExistence type="predicted"/>
<feature type="repeat" description="WD" evidence="5">
    <location>
        <begin position="661"/>
        <end position="702"/>
    </location>
</feature>
<feature type="repeat" description="WD" evidence="5">
    <location>
        <begin position="745"/>
        <end position="776"/>
    </location>
</feature>
<dbReference type="InterPro" id="IPR020472">
    <property type="entry name" value="WD40_PAC1"/>
</dbReference>
<dbReference type="PROSITE" id="PS50082">
    <property type="entry name" value="WD_REPEATS_2"/>
    <property type="match status" value="7"/>
</dbReference>
<dbReference type="KEGG" id="oxy:HCG48_00300"/>
<dbReference type="AlphaFoldDB" id="A0A6H1TTD4"/>
<dbReference type="InterPro" id="IPR016024">
    <property type="entry name" value="ARM-type_fold"/>
</dbReference>
<dbReference type="PANTHER" id="PTHR44019">
    <property type="entry name" value="WD REPEAT-CONTAINING PROTEIN 55"/>
    <property type="match status" value="1"/>
</dbReference>
<evidence type="ECO:0000256" key="1">
    <source>
        <dbReference type="ARBA" id="ARBA00022549"/>
    </source>
</evidence>
<accession>A0A6H1TTD4</accession>
<keyword evidence="7" id="KW-1185">Reference proteome</keyword>
<dbReference type="Proteomes" id="UP000500857">
    <property type="component" value="Chromosome"/>
</dbReference>
<evidence type="ECO:0000256" key="3">
    <source>
        <dbReference type="ARBA" id="ARBA00022737"/>
    </source>
</evidence>
<evidence type="ECO:0000256" key="4">
    <source>
        <dbReference type="ARBA" id="ARBA00022738"/>
    </source>
</evidence>
<dbReference type="Pfam" id="PF00400">
    <property type="entry name" value="WD40"/>
    <property type="match status" value="2"/>
</dbReference>
<dbReference type="Gene3D" id="2.130.10.10">
    <property type="entry name" value="YVTN repeat-like/Quinoprotein amine dehydrogenase"/>
    <property type="match status" value="3"/>
</dbReference>
<reference evidence="6 7" key="1">
    <citation type="submission" date="2020-04" db="EMBL/GenBank/DDBJ databases">
        <authorList>
            <person name="Basu S."/>
            <person name="Maruthanayagam V."/>
            <person name="Chakraborty S."/>
            <person name="Pramanik A."/>
            <person name="Mukherjee J."/>
            <person name="Brink B."/>
        </authorList>
    </citation>
    <scope>NUCLEOTIDE SEQUENCE [LARGE SCALE GENOMIC DNA]</scope>
    <source>
        <strain evidence="6 7">AP17</strain>
    </source>
</reference>
<evidence type="ECO:0000256" key="2">
    <source>
        <dbReference type="ARBA" id="ARBA00022574"/>
    </source>
</evidence>